<dbReference type="PRINTS" id="PR00792">
    <property type="entry name" value="PEPSIN"/>
</dbReference>
<keyword evidence="2" id="KW-0645">Protease</keyword>
<evidence type="ECO:0000256" key="4">
    <source>
        <dbReference type="ARBA" id="ARBA00022801"/>
    </source>
</evidence>
<evidence type="ECO:0000259" key="8">
    <source>
        <dbReference type="PROSITE" id="PS51767"/>
    </source>
</evidence>
<dbReference type="InterPro" id="IPR051708">
    <property type="entry name" value="Plant_Aspart_Prot_A1"/>
</dbReference>
<dbReference type="SUPFAM" id="SSF50630">
    <property type="entry name" value="Acid proteases"/>
    <property type="match status" value="1"/>
</dbReference>
<dbReference type="EMBL" id="KK793581">
    <property type="protein sequence ID" value="KDO36647.1"/>
    <property type="molecule type" value="Genomic_DNA"/>
</dbReference>
<sequence>MAACPFSLICLFSLLILLFTTDAGAGSSAATVTVPLTPLSTKHYLHHSDSDPLKILHSLASSSLSRARHLKTKTKPKTKDSNIGSNYSNSLIKTPLSVHSYGGYSISLSFGTPPQASTPFIFDTGSSLVWFPCTSRYRCVDCNFPNVDPSRIPAFIPKRSSSSQLIGCQNPKCSWIFGPNVESRCKGCSPRNKTCPLACPSYLLQYGLGFTAGLLLSETLRFPSKTVPNFLAGCSILSDRQPAGIAGFGRSSESLPSQLGLKKFSYCLLSRKFDDAPVSSNLVLDTGPGSGDSKTPGLSYTPFYKNPVGSSSAFGEFYYVGLRQIIVGSKHVKIPYSYLVPGSDGNGGVIVDSGSTFTFMEGPLFEAVAKEFIRQMGNYSRAADVEKKSGLRPCFDISGKKSVYLPELILKFKGGAKMALPPENYFALVGNEVLCLILFTDNAAGPALGRGPAIILGDFQLQNFYLEFDLANDRFGFAKQKCA</sequence>
<dbReference type="Proteomes" id="UP000027120">
    <property type="component" value="Unassembled WGS sequence"/>
</dbReference>
<keyword evidence="10" id="KW-1185">Reference proteome</keyword>
<dbReference type="PANTHER" id="PTHR47967">
    <property type="entry name" value="OS07G0603500 PROTEIN-RELATED"/>
    <property type="match status" value="1"/>
</dbReference>
<dbReference type="PaxDb" id="2711-XP_006481575.1"/>
<dbReference type="FunFam" id="2.40.70.10:FF:000034">
    <property type="entry name" value="Aspartyl protease family protein"/>
    <property type="match status" value="1"/>
</dbReference>
<dbReference type="AlphaFoldDB" id="A0A067DC96"/>
<evidence type="ECO:0000256" key="1">
    <source>
        <dbReference type="ARBA" id="ARBA00007447"/>
    </source>
</evidence>
<dbReference type="InterPro" id="IPR034161">
    <property type="entry name" value="Pepsin-like_plant"/>
</dbReference>
<feature type="active site" evidence="6">
    <location>
        <position position="352"/>
    </location>
</feature>
<feature type="domain" description="Peptidase A1" evidence="8">
    <location>
        <begin position="104"/>
        <end position="478"/>
    </location>
</feature>
<evidence type="ECO:0000256" key="6">
    <source>
        <dbReference type="PIRSR" id="PIRSR601461-1"/>
    </source>
</evidence>
<accession>A0A067DC96</accession>
<dbReference type="PANTHER" id="PTHR47967:SF36">
    <property type="entry name" value="PEPTIDASE A1 DOMAIN-CONTAINING PROTEIN"/>
    <property type="match status" value="1"/>
</dbReference>
<reference evidence="9 10" key="1">
    <citation type="submission" date="2014-04" db="EMBL/GenBank/DDBJ databases">
        <authorList>
            <consortium name="International Citrus Genome Consortium"/>
            <person name="Gmitter F."/>
            <person name="Chen C."/>
            <person name="Farmerie W."/>
            <person name="Harkins T."/>
            <person name="Desany B."/>
            <person name="Mohiuddin M."/>
            <person name="Kodira C."/>
            <person name="Borodovsky M."/>
            <person name="Lomsadze A."/>
            <person name="Burns P."/>
            <person name="Jenkins J."/>
            <person name="Prochnik S."/>
            <person name="Shu S."/>
            <person name="Chapman J."/>
            <person name="Pitluck S."/>
            <person name="Schmutz J."/>
            <person name="Rokhsar D."/>
        </authorList>
    </citation>
    <scope>NUCLEOTIDE SEQUENCE</scope>
</reference>
<dbReference type="InterPro" id="IPR021109">
    <property type="entry name" value="Peptidase_aspartic_dom_sf"/>
</dbReference>
<dbReference type="InterPro" id="IPR032799">
    <property type="entry name" value="TAXi_C"/>
</dbReference>
<keyword evidence="5" id="KW-0325">Glycoprotein</keyword>
<comment type="similarity">
    <text evidence="1">Belongs to the peptidase A1 family.</text>
</comment>
<evidence type="ECO:0000313" key="9">
    <source>
        <dbReference type="EMBL" id="KDO36647.1"/>
    </source>
</evidence>
<dbReference type="CDD" id="cd05476">
    <property type="entry name" value="pepsin_A_like_plant"/>
    <property type="match status" value="1"/>
</dbReference>
<evidence type="ECO:0000256" key="7">
    <source>
        <dbReference type="SAM" id="SignalP"/>
    </source>
</evidence>
<dbReference type="GO" id="GO:0004190">
    <property type="term" value="F:aspartic-type endopeptidase activity"/>
    <property type="evidence" value="ECO:0007669"/>
    <property type="project" value="UniProtKB-KW"/>
</dbReference>
<dbReference type="InterPro" id="IPR001461">
    <property type="entry name" value="Aspartic_peptidase_A1"/>
</dbReference>
<evidence type="ECO:0000256" key="5">
    <source>
        <dbReference type="ARBA" id="ARBA00023180"/>
    </source>
</evidence>
<evidence type="ECO:0000256" key="2">
    <source>
        <dbReference type="ARBA" id="ARBA00022670"/>
    </source>
</evidence>
<dbReference type="Gene3D" id="2.40.70.10">
    <property type="entry name" value="Acid Proteases"/>
    <property type="match status" value="2"/>
</dbReference>
<dbReference type="GO" id="GO:0006508">
    <property type="term" value="P:proteolysis"/>
    <property type="evidence" value="ECO:0007669"/>
    <property type="project" value="UniProtKB-KW"/>
</dbReference>
<feature type="active site" evidence="6">
    <location>
        <position position="123"/>
    </location>
</feature>
<protein>
    <recommendedName>
        <fullName evidence="8">Peptidase A1 domain-containing protein</fullName>
    </recommendedName>
</protein>
<dbReference type="Pfam" id="PF14541">
    <property type="entry name" value="TAXi_C"/>
    <property type="match status" value="1"/>
</dbReference>
<name>A0A067DC96_CITSI</name>
<organism evidence="9 10">
    <name type="scientific">Citrus sinensis</name>
    <name type="common">Sweet orange</name>
    <name type="synonym">Citrus aurantium var. sinensis</name>
    <dbReference type="NCBI Taxonomy" id="2711"/>
    <lineage>
        <taxon>Eukaryota</taxon>
        <taxon>Viridiplantae</taxon>
        <taxon>Streptophyta</taxon>
        <taxon>Embryophyta</taxon>
        <taxon>Tracheophyta</taxon>
        <taxon>Spermatophyta</taxon>
        <taxon>Magnoliopsida</taxon>
        <taxon>eudicotyledons</taxon>
        <taxon>Gunneridae</taxon>
        <taxon>Pentapetalae</taxon>
        <taxon>rosids</taxon>
        <taxon>malvids</taxon>
        <taxon>Sapindales</taxon>
        <taxon>Rutaceae</taxon>
        <taxon>Aurantioideae</taxon>
        <taxon>Citrus</taxon>
    </lineage>
</organism>
<dbReference type="eggNOG" id="KOG1339">
    <property type="taxonomic scope" value="Eukaryota"/>
</dbReference>
<dbReference type="InterPro" id="IPR033121">
    <property type="entry name" value="PEPTIDASE_A1"/>
</dbReference>
<dbReference type="SMR" id="A0A067DC96"/>
<dbReference type="PROSITE" id="PS51767">
    <property type="entry name" value="PEPTIDASE_A1"/>
    <property type="match status" value="1"/>
</dbReference>
<dbReference type="FunFam" id="2.40.70.10:FF:000120">
    <property type="entry name" value="Aspartic proteinase nepenthesin-2"/>
    <property type="match status" value="1"/>
</dbReference>
<feature type="chain" id="PRO_5001635451" description="Peptidase A1 domain-containing protein" evidence="7">
    <location>
        <begin position="26"/>
        <end position="483"/>
    </location>
</feature>
<evidence type="ECO:0000313" key="10">
    <source>
        <dbReference type="Proteomes" id="UP000027120"/>
    </source>
</evidence>
<evidence type="ECO:0000256" key="3">
    <source>
        <dbReference type="ARBA" id="ARBA00022750"/>
    </source>
</evidence>
<feature type="signal peptide" evidence="7">
    <location>
        <begin position="1"/>
        <end position="25"/>
    </location>
</feature>
<keyword evidence="4" id="KW-0378">Hydrolase</keyword>
<dbReference type="InterPro" id="IPR032861">
    <property type="entry name" value="TAXi_N"/>
</dbReference>
<gene>
    <name evidence="9" type="ORF">CISIN_1g011566mg</name>
</gene>
<proteinExistence type="inferred from homology"/>
<keyword evidence="7" id="KW-0732">Signal</keyword>
<keyword evidence="3" id="KW-0064">Aspartyl protease</keyword>
<dbReference type="Pfam" id="PF14543">
    <property type="entry name" value="TAXi_N"/>
    <property type="match status" value="1"/>
</dbReference>
<dbReference type="MEROPS" id="A01.A47"/>